<keyword evidence="1" id="KW-0732">Signal</keyword>
<evidence type="ECO:0000313" key="3">
    <source>
        <dbReference type="EMBL" id="MCP2370414.1"/>
    </source>
</evidence>
<accession>A0A9X2H5J5</accession>
<organism evidence="3 4">
    <name type="scientific">Agromyces terreus</name>
    <dbReference type="NCBI Taxonomy" id="424795"/>
    <lineage>
        <taxon>Bacteria</taxon>
        <taxon>Bacillati</taxon>
        <taxon>Actinomycetota</taxon>
        <taxon>Actinomycetes</taxon>
        <taxon>Micrococcales</taxon>
        <taxon>Microbacteriaceae</taxon>
        <taxon>Agromyces</taxon>
    </lineage>
</organism>
<dbReference type="Gene3D" id="3.40.710.10">
    <property type="entry name" value="DD-peptidase/beta-lactamase superfamily"/>
    <property type="match status" value="1"/>
</dbReference>
<dbReference type="Proteomes" id="UP001139722">
    <property type="component" value="Unassembled WGS sequence"/>
</dbReference>
<dbReference type="PANTHER" id="PTHR46825:SF7">
    <property type="entry name" value="D-ALANYL-D-ALANINE CARBOXYPEPTIDASE"/>
    <property type="match status" value="1"/>
</dbReference>
<keyword evidence="3" id="KW-0645">Protease</keyword>
<reference evidence="3" key="1">
    <citation type="submission" date="2022-06" db="EMBL/GenBank/DDBJ databases">
        <title>Sequencing the genomes of 1000 actinobacteria strains.</title>
        <authorList>
            <person name="Klenk H.-P."/>
        </authorList>
    </citation>
    <scope>NUCLEOTIDE SEQUENCE</scope>
    <source>
        <strain evidence="3">DSM 22016</strain>
    </source>
</reference>
<comment type="caution">
    <text evidence="3">The sequence shown here is derived from an EMBL/GenBank/DDBJ whole genome shotgun (WGS) entry which is preliminary data.</text>
</comment>
<dbReference type="RefSeq" id="WP_156998426.1">
    <property type="nucleotide sequence ID" value="NZ_BAAANU010000080.1"/>
</dbReference>
<evidence type="ECO:0000256" key="1">
    <source>
        <dbReference type="SAM" id="SignalP"/>
    </source>
</evidence>
<dbReference type="InterPro" id="IPR012338">
    <property type="entry name" value="Beta-lactam/transpept-like"/>
</dbReference>
<dbReference type="InterPro" id="IPR050491">
    <property type="entry name" value="AmpC-like"/>
</dbReference>
<evidence type="ECO:0000259" key="2">
    <source>
        <dbReference type="Pfam" id="PF00144"/>
    </source>
</evidence>
<proteinExistence type="predicted"/>
<dbReference type="Pfam" id="PF00144">
    <property type="entry name" value="Beta-lactamase"/>
    <property type="match status" value="1"/>
</dbReference>
<dbReference type="EC" id="3.4.16.4" evidence="3"/>
<feature type="chain" id="PRO_5040914973" evidence="1">
    <location>
        <begin position="33"/>
        <end position="439"/>
    </location>
</feature>
<dbReference type="AlphaFoldDB" id="A0A9X2H5J5"/>
<sequence length="439" mass="45271">MVDHRGSRRRRWGSAAAAFVVLALALQGCSFAAVDPEAQFDSVENAVAGDTADALSAVLDEAIRLSGASGGIAGVWAPWAGSWTGASGTVSFDEGAAKVTTETPFRMATLTSEMTCAIVLKLAAAGRLELSDQVSEDVDWIPGLDGITYEQLCRHTSGIADYYPHLEDIFVSNPERPWSRNELVAAGMALPRIGQAGEKVSESRTGILLAAMGAERRTGQAWSDLADHEVFGPLDLESTSLPSPTASGTGLLGAYSAGFGADGKLDCTVRHDDSDQSNSNGGAAAGGVSTLEDLRRFSEAFATGALLSEDVAAKQWKTVPVGGDAPTWVKAGIGGQSYGPMRGDAGETAGVLTAAFTDPDSGLTVVVVLNNSSPPPEFVREVAFALASIGSKADGVDGREAPLVELPWSLEQATAKMQELAPCADVAVAADEAEAAPAA</sequence>
<dbReference type="EMBL" id="JAMZDY010000001">
    <property type="protein sequence ID" value="MCP2370414.1"/>
    <property type="molecule type" value="Genomic_DNA"/>
</dbReference>
<keyword evidence="3" id="KW-0121">Carboxypeptidase</keyword>
<keyword evidence="3" id="KW-0378">Hydrolase</keyword>
<dbReference type="InterPro" id="IPR001466">
    <property type="entry name" value="Beta-lactam-related"/>
</dbReference>
<keyword evidence="4" id="KW-1185">Reference proteome</keyword>
<dbReference type="SUPFAM" id="SSF56601">
    <property type="entry name" value="beta-lactamase/transpeptidase-like"/>
    <property type="match status" value="1"/>
</dbReference>
<dbReference type="GO" id="GO:0009002">
    <property type="term" value="F:serine-type D-Ala-D-Ala carboxypeptidase activity"/>
    <property type="evidence" value="ECO:0007669"/>
    <property type="project" value="UniProtKB-EC"/>
</dbReference>
<feature type="domain" description="Beta-lactamase-related" evidence="2">
    <location>
        <begin position="93"/>
        <end position="380"/>
    </location>
</feature>
<gene>
    <name evidence="3" type="ORF">BJ978_001090</name>
</gene>
<dbReference type="OrthoDB" id="3174977at2"/>
<dbReference type="PROSITE" id="PS51257">
    <property type="entry name" value="PROKAR_LIPOPROTEIN"/>
    <property type="match status" value="1"/>
</dbReference>
<feature type="signal peptide" evidence="1">
    <location>
        <begin position="1"/>
        <end position="32"/>
    </location>
</feature>
<evidence type="ECO:0000313" key="4">
    <source>
        <dbReference type="Proteomes" id="UP001139722"/>
    </source>
</evidence>
<protein>
    <submittedName>
        <fullName evidence="3">D-alanyl-D-alanine carboxypeptidase</fullName>
        <ecNumber evidence="3">3.4.16.4</ecNumber>
    </submittedName>
</protein>
<dbReference type="PANTHER" id="PTHR46825">
    <property type="entry name" value="D-ALANYL-D-ALANINE-CARBOXYPEPTIDASE/ENDOPEPTIDASE AMPH"/>
    <property type="match status" value="1"/>
</dbReference>
<name>A0A9X2H5J5_9MICO</name>